<reference evidence="1 2" key="1">
    <citation type="submission" date="2017-09" db="EMBL/GenBank/DDBJ databases">
        <authorList>
            <person name="Bumgarner R.E."/>
        </authorList>
    </citation>
    <scope>NUCLEOTIDE SEQUENCE [LARGE SCALE GENOMIC DNA]</scope>
    <source>
        <strain evidence="1 2">T34998</strain>
    </source>
</reference>
<dbReference type="Proteomes" id="UP000256324">
    <property type="component" value="Unassembled WGS sequence"/>
</dbReference>
<accession>A0ABX9IAX8</accession>
<evidence type="ECO:0000313" key="2">
    <source>
        <dbReference type="Proteomes" id="UP000256324"/>
    </source>
</evidence>
<name>A0ABX9IAX8_9ACTN</name>
<keyword evidence="2" id="KW-1185">Reference proteome</keyword>
<gene>
    <name evidence="1" type="ORF">CP880_01865</name>
</gene>
<proteinExistence type="predicted"/>
<evidence type="ECO:0000313" key="1">
    <source>
        <dbReference type="EMBL" id="REB70543.1"/>
    </source>
</evidence>
<dbReference type="EMBL" id="PCZS01000001">
    <property type="protein sequence ID" value="REB70543.1"/>
    <property type="molecule type" value="Genomic_DNA"/>
</dbReference>
<sequence>MYLWITRRRARPLSCGQPSQMPPTTIEHTMFRFCSTAVRPRHHVAVDARGTSRSPQRIGQL</sequence>
<organism evidence="1 2">
    <name type="scientific">Cutibacterium namnetense</name>
    <dbReference type="NCBI Taxonomy" id="1574624"/>
    <lineage>
        <taxon>Bacteria</taxon>
        <taxon>Bacillati</taxon>
        <taxon>Actinomycetota</taxon>
        <taxon>Actinomycetes</taxon>
        <taxon>Propionibacteriales</taxon>
        <taxon>Propionibacteriaceae</taxon>
        <taxon>Cutibacterium</taxon>
    </lineage>
</organism>
<protein>
    <submittedName>
        <fullName evidence="1">Uncharacterized protein</fullName>
    </submittedName>
</protein>
<comment type="caution">
    <text evidence="1">The sequence shown here is derived from an EMBL/GenBank/DDBJ whole genome shotgun (WGS) entry which is preliminary data.</text>
</comment>
<dbReference type="RefSeq" id="WP_115938072.1">
    <property type="nucleotide sequence ID" value="NZ_PCZS01000001.1"/>
</dbReference>